<gene>
    <name evidence="1" type="ORF">FOMPIDRAFT_1085982</name>
</gene>
<dbReference type="Proteomes" id="UP000015241">
    <property type="component" value="Unassembled WGS sequence"/>
</dbReference>
<dbReference type="HOGENOM" id="CLU_070627_0_0_1"/>
<dbReference type="InterPro" id="IPR021109">
    <property type="entry name" value="Peptidase_aspartic_dom_sf"/>
</dbReference>
<organism evidence="1 2">
    <name type="scientific">Fomitopsis schrenkii</name>
    <name type="common">Brown rot fungus</name>
    <dbReference type="NCBI Taxonomy" id="2126942"/>
    <lineage>
        <taxon>Eukaryota</taxon>
        <taxon>Fungi</taxon>
        <taxon>Dikarya</taxon>
        <taxon>Basidiomycota</taxon>
        <taxon>Agaricomycotina</taxon>
        <taxon>Agaricomycetes</taxon>
        <taxon>Polyporales</taxon>
        <taxon>Fomitopsis</taxon>
    </lineage>
</organism>
<dbReference type="OrthoDB" id="2798482at2759"/>
<protein>
    <recommendedName>
        <fullName evidence="3">Peptidase A2 domain-containing protein</fullName>
    </recommendedName>
</protein>
<dbReference type="EMBL" id="KE504205">
    <property type="protein sequence ID" value="EPS95572.1"/>
    <property type="molecule type" value="Genomic_DNA"/>
</dbReference>
<accession>S8DSE5</accession>
<feature type="non-terminal residue" evidence="1">
    <location>
        <position position="1"/>
    </location>
</feature>
<reference evidence="1 2" key="1">
    <citation type="journal article" date="2012" name="Science">
        <title>The Paleozoic origin of enzymatic lignin decomposition reconstructed from 31 fungal genomes.</title>
        <authorList>
            <person name="Floudas D."/>
            <person name="Binder M."/>
            <person name="Riley R."/>
            <person name="Barry K."/>
            <person name="Blanchette R.A."/>
            <person name="Henrissat B."/>
            <person name="Martinez A.T."/>
            <person name="Otillar R."/>
            <person name="Spatafora J.W."/>
            <person name="Yadav J.S."/>
            <person name="Aerts A."/>
            <person name="Benoit I."/>
            <person name="Boyd A."/>
            <person name="Carlson A."/>
            <person name="Copeland A."/>
            <person name="Coutinho P.M."/>
            <person name="de Vries R.P."/>
            <person name="Ferreira P."/>
            <person name="Findley K."/>
            <person name="Foster B."/>
            <person name="Gaskell J."/>
            <person name="Glotzer D."/>
            <person name="Gorecki P."/>
            <person name="Heitman J."/>
            <person name="Hesse C."/>
            <person name="Hori C."/>
            <person name="Igarashi K."/>
            <person name="Jurgens J.A."/>
            <person name="Kallen N."/>
            <person name="Kersten P."/>
            <person name="Kohler A."/>
            <person name="Kuees U."/>
            <person name="Kumar T.K.A."/>
            <person name="Kuo A."/>
            <person name="LaButti K."/>
            <person name="Larrondo L.F."/>
            <person name="Lindquist E."/>
            <person name="Ling A."/>
            <person name="Lombard V."/>
            <person name="Lucas S."/>
            <person name="Lundell T."/>
            <person name="Martin R."/>
            <person name="McLaughlin D.J."/>
            <person name="Morgenstern I."/>
            <person name="Morin E."/>
            <person name="Murat C."/>
            <person name="Nagy L.G."/>
            <person name="Nolan M."/>
            <person name="Ohm R.A."/>
            <person name="Patyshakuliyeva A."/>
            <person name="Rokas A."/>
            <person name="Ruiz-Duenas F.J."/>
            <person name="Sabat G."/>
            <person name="Salamov A."/>
            <person name="Samejima M."/>
            <person name="Schmutz J."/>
            <person name="Slot J.C."/>
            <person name="St John F."/>
            <person name="Stenlid J."/>
            <person name="Sun H."/>
            <person name="Sun S."/>
            <person name="Syed K."/>
            <person name="Tsang A."/>
            <person name="Wiebenga A."/>
            <person name="Young D."/>
            <person name="Pisabarro A."/>
            <person name="Eastwood D.C."/>
            <person name="Martin F."/>
            <person name="Cullen D."/>
            <person name="Grigoriev I.V."/>
            <person name="Hibbett D.S."/>
        </authorList>
    </citation>
    <scope>NUCLEOTIDE SEQUENCE</scope>
    <source>
        <strain evidence="2">FP-58527</strain>
    </source>
</reference>
<keyword evidence="2" id="KW-1185">Reference proteome</keyword>
<sequence>ALTMPVWLASIETEDVSARVDSGADISLISQECLEAIPEKVRPQLRRGLRMKLFQLTNGFFIDGFVRLPLFAEADNGDWLRMEVECYVVPNMTTPILLGEDFQVNYELGVSRRIASDSSLFLPATGHTIAASSSSAPRQRQFAILGRGAEANFVRAKTHRRNKLKRKKAKYSSLNSTAVSAVDATIRPHSCKRIPLANKLPVGTAWFVEKTVLGQADGSCLLSTPTVVDAEHLWVAVSNPTDRPRRVCRGEVLGP</sequence>
<dbReference type="CDD" id="cd00303">
    <property type="entry name" value="retropepsin_like"/>
    <property type="match status" value="1"/>
</dbReference>
<evidence type="ECO:0000313" key="2">
    <source>
        <dbReference type="Proteomes" id="UP000015241"/>
    </source>
</evidence>
<dbReference type="STRING" id="743788.S8DSE5"/>
<name>S8DSE5_FOMSC</name>
<evidence type="ECO:0008006" key="3">
    <source>
        <dbReference type="Google" id="ProtNLM"/>
    </source>
</evidence>
<dbReference type="InParanoid" id="S8DSE5"/>
<dbReference type="eggNOG" id="ENOG502SN1A">
    <property type="taxonomic scope" value="Eukaryota"/>
</dbReference>
<feature type="non-terminal residue" evidence="1">
    <location>
        <position position="255"/>
    </location>
</feature>
<proteinExistence type="predicted"/>
<dbReference type="AlphaFoldDB" id="S8DSE5"/>
<evidence type="ECO:0000313" key="1">
    <source>
        <dbReference type="EMBL" id="EPS95572.1"/>
    </source>
</evidence>
<dbReference type="Gene3D" id="2.40.70.10">
    <property type="entry name" value="Acid Proteases"/>
    <property type="match status" value="1"/>
</dbReference>